<dbReference type="Proteomes" id="UP000006190">
    <property type="component" value="Unassembled WGS sequence"/>
</dbReference>
<gene>
    <name evidence="3" type="ORF">HMPREF9708_00383</name>
</gene>
<dbReference type="InterPro" id="IPR012354">
    <property type="entry name" value="Esterase_lipase"/>
</dbReference>
<dbReference type="EMBL" id="AGEG01000003">
    <property type="protein sequence ID" value="EHR37754.1"/>
    <property type="molecule type" value="Genomic_DNA"/>
</dbReference>
<accession>H3NHV5</accession>
<evidence type="ECO:0000313" key="3">
    <source>
        <dbReference type="EMBL" id="EHR37754.1"/>
    </source>
</evidence>
<evidence type="ECO:0000256" key="1">
    <source>
        <dbReference type="PIRSR" id="PIRSR017388-1"/>
    </source>
</evidence>
<sequence>MNKKPPFNKALYLEGQDDHVAILLLHAYTGTTRDVNLLARQLNRQGYTILAPLFSGHDTPDIKTILDYSPLIWREEAHQAYDWLVSQAYQQVLVFGLSMGGLMATDIMAHPDYQGVAGGVFNAPVVTDRPLDLQESFMHLGKVLARLRHESDQFKEDSGQILAGHLEQMKEIEAIKEDVTSRLDQVTVPFYIAQSGADELIDPQDAYRLQDHLVNARIDFHYFPENTHTIPTNRDRQAFDQSVLNFVKQVTHPY</sequence>
<proteinExistence type="predicted"/>
<dbReference type="InterPro" id="IPR051044">
    <property type="entry name" value="MAG_DAG_Lipase"/>
</dbReference>
<evidence type="ECO:0000313" key="4">
    <source>
        <dbReference type="Proteomes" id="UP000006190"/>
    </source>
</evidence>
<dbReference type="STRING" id="883113.HMPREF9708_00383"/>
<dbReference type="eggNOG" id="COG1647">
    <property type="taxonomic scope" value="Bacteria"/>
</dbReference>
<dbReference type="Gene3D" id="3.40.50.1820">
    <property type="entry name" value="alpha/beta hydrolase"/>
    <property type="match status" value="1"/>
</dbReference>
<dbReference type="HOGENOM" id="CLU_076594_2_0_9"/>
<feature type="domain" description="Serine aminopeptidase S33" evidence="2">
    <location>
        <begin position="20"/>
        <end position="232"/>
    </location>
</feature>
<dbReference type="PATRIC" id="fig|883113.3.peg.387"/>
<keyword evidence="4" id="KW-1185">Reference proteome</keyword>
<dbReference type="InterPro" id="IPR022742">
    <property type="entry name" value="Hydrolase_4"/>
</dbReference>
<evidence type="ECO:0000259" key="2">
    <source>
        <dbReference type="Pfam" id="PF12146"/>
    </source>
</evidence>
<dbReference type="ESTHER" id="9lact-h3nhv5">
    <property type="family name" value="CarbLipBact_1"/>
</dbReference>
<dbReference type="AlphaFoldDB" id="H3NHV5"/>
<comment type="caution">
    <text evidence="3">The sequence shown here is derived from an EMBL/GenBank/DDBJ whole genome shotgun (WGS) entry which is preliminary data.</text>
</comment>
<name>H3NHV5_9LACT</name>
<protein>
    <recommendedName>
        <fullName evidence="2">Serine aminopeptidase S33 domain-containing protein</fullName>
    </recommendedName>
</protein>
<dbReference type="InterPro" id="IPR029058">
    <property type="entry name" value="AB_hydrolase_fold"/>
</dbReference>
<dbReference type="PANTHER" id="PTHR11614">
    <property type="entry name" value="PHOSPHOLIPASE-RELATED"/>
    <property type="match status" value="1"/>
</dbReference>
<feature type="active site" description="Charge relay system" evidence="1">
    <location>
        <position position="198"/>
    </location>
</feature>
<dbReference type="RefSeq" id="WP_006308332.1">
    <property type="nucleotide sequence ID" value="NZ_JH601133.1"/>
</dbReference>
<feature type="active site" description="Charge relay system" evidence="1">
    <location>
        <position position="228"/>
    </location>
</feature>
<dbReference type="OrthoDB" id="9800213at2"/>
<reference evidence="3 4" key="1">
    <citation type="submission" date="2012-01" db="EMBL/GenBank/DDBJ databases">
        <title>The Genome Sequence of Facklamia languida CCUG 37842.</title>
        <authorList>
            <consortium name="The Broad Institute Genome Sequencing Platform"/>
            <person name="Earl A."/>
            <person name="Ward D."/>
            <person name="Feldgarden M."/>
            <person name="Gevers D."/>
            <person name="Huys G."/>
            <person name="Young S.K."/>
            <person name="Zeng Q."/>
            <person name="Gargeya S."/>
            <person name="Fitzgerald M."/>
            <person name="Haas B."/>
            <person name="Abouelleil A."/>
            <person name="Alvarado L."/>
            <person name="Arachchi H.M."/>
            <person name="Berlin A."/>
            <person name="Chapman S.B."/>
            <person name="Gearin G."/>
            <person name="Goldberg J."/>
            <person name="Griggs A."/>
            <person name="Gujja S."/>
            <person name="Hansen M."/>
            <person name="Heiman D."/>
            <person name="Howarth C."/>
            <person name="Larimer J."/>
            <person name="Lui A."/>
            <person name="MacDonald P.J.P."/>
            <person name="McCowen C."/>
            <person name="Montmayeur A."/>
            <person name="Murphy C."/>
            <person name="Neiman D."/>
            <person name="Pearson M."/>
            <person name="Priest M."/>
            <person name="Roberts A."/>
            <person name="Saif S."/>
            <person name="Shea T."/>
            <person name="Sisk P."/>
            <person name="Stolte C."/>
            <person name="Sykes S."/>
            <person name="Wortman J."/>
            <person name="Nusbaum C."/>
            <person name="Birren B."/>
        </authorList>
    </citation>
    <scope>NUCLEOTIDE SEQUENCE [LARGE SCALE GENOMIC DNA]</scope>
    <source>
        <strain evidence="3 4">CCUG 37842</strain>
    </source>
</reference>
<feature type="active site" description="Nucleophile" evidence="1">
    <location>
        <position position="98"/>
    </location>
</feature>
<dbReference type="SUPFAM" id="SSF53474">
    <property type="entry name" value="alpha/beta-Hydrolases"/>
    <property type="match status" value="1"/>
</dbReference>
<dbReference type="Pfam" id="PF12146">
    <property type="entry name" value="Hydrolase_4"/>
    <property type="match status" value="1"/>
</dbReference>
<organism evidence="3 4">
    <name type="scientific">Facklamia languida CCUG 37842</name>
    <dbReference type="NCBI Taxonomy" id="883113"/>
    <lineage>
        <taxon>Bacteria</taxon>
        <taxon>Bacillati</taxon>
        <taxon>Bacillota</taxon>
        <taxon>Bacilli</taxon>
        <taxon>Lactobacillales</taxon>
        <taxon>Aerococcaceae</taxon>
        <taxon>Facklamia</taxon>
    </lineage>
</organism>
<dbReference type="PIRSF" id="PIRSF017388">
    <property type="entry name" value="Esterase_lipase"/>
    <property type="match status" value="1"/>
</dbReference>
<dbReference type="GO" id="GO:0052689">
    <property type="term" value="F:carboxylic ester hydrolase activity"/>
    <property type="evidence" value="ECO:0007669"/>
    <property type="project" value="InterPro"/>
</dbReference>